<dbReference type="AlphaFoldDB" id="A0AAX6NCP0"/>
<dbReference type="SUPFAM" id="SSF52540">
    <property type="entry name" value="P-loop containing nucleoside triphosphate hydrolases"/>
    <property type="match status" value="1"/>
</dbReference>
<evidence type="ECO:0000256" key="3">
    <source>
        <dbReference type="ARBA" id="ARBA00013368"/>
    </source>
</evidence>
<dbReference type="PANTHER" id="PTHR32114">
    <property type="entry name" value="ABC TRANSPORTER ABCH.3"/>
    <property type="match status" value="1"/>
</dbReference>
<accession>A0AAX6NCP0</accession>
<reference evidence="6" key="2">
    <citation type="submission" date="2022-12" db="EMBL/GenBank/DDBJ databases">
        <authorList>
            <person name="Dechsakulwatana C."/>
            <person name="Rungsihiranrut A."/>
            <person name="Muangchinda C."/>
            <person name="Ningthoujam R."/>
            <person name="Klankeo P."/>
            <person name="Pinyakong O."/>
        </authorList>
    </citation>
    <scope>NUCLEOTIDE SEQUENCE</scope>
    <source>
        <strain evidence="6">TL01-2</strain>
    </source>
</reference>
<dbReference type="Pfam" id="PF13476">
    <property type="entry name" value="AAA_23"/>
    <property type="match status" value="1"/>
</dbReference>
<gene>
    <name evidence="6" type="ORF">O0Q50_21070</name>
</gene>
<feature type="domain" description="Rad50/SbcC-type AAA" evidence="5">
    <location>
        <begin position="19"/>
        <end position="189"/>
    </location>
</feature>
<evidence type="ECO:0000259" key="5">
    <source>
        <dbReference type="Pfam" id="PF13476"/>
    </source>
</evidence>
<keyword evidence="4" id="KW-0175">Coiled coil</keyword>
<evidence type="ECO:0000256" key="4">
    <source>
        <dbReference type="SAM" id="Coils"/>
    </source>
</evidence>
<name>A0AAX6NCP0_PRIAR</name>
<protein>
    <recommendedName>
        <fullName evidence="3">Nuclease SbcCD subunit C</fullName>
    </recommendedName>
</protein>
<dbReference type="InterPro" id="IPR038729">
    <property type="entry name" value="Rad50/SbcC_AAA"/>
</dbReference>
<dbReference type="RefSeq" id="WP_316910892.1">
    <property type="nucleotide sequence ID" value="NZ_JAPTGD010000002.1"/>
</dbReference>
<comment type="similarity">
    <text evidence="1">Belongs to the SMC family. SbcC subfamily.</text>
</comment>
<reference evidence="6" key="1">
    <citation type="journal article" date="2022" name="J Environ Chem Eng">
        <title>Biodegradation of petroleum oil using a constructed nonpathogenic and heavy metal-tolerant bacterial consortium isolated from marine sponges.</title>
        <authorList>
            <person name="Dechsakulwatana C."/>
            <person name="Rungsihiranrut A."/>
            <person name="Muangchinda C."/>
            <person name="Ningthoujam R."/>
            <person name="Klankeo P."/>
            <person name="Pinyakong O."/>
        </authorList>
    </citation>
    <scope>NUCLEOTIDE SEQUENCE</scope>
    <source>
        <strain evidence="6">TL01-2</strain>
    </source>
</reference>
<dbReference type="Gene3D" id="3.40.50.300">
    <property type="entry name" value="P-loop containing nucleotide triphosphate hydrolases"/>
    <property type="match status" value="2"/>
</dbReference>
<dbReference type="EMBL" id="JAPTGD010000002">
    <property type="protein sequence ID" value="MDU9693671.1"/>
    <property type="molecule type" value="Genomic_DNA"/>
</dbReference>
<evidence type="ECO:0000256" key="2">
    <source>
        <dbReference type="ARBA" id="ARBA00011322"/>
    </source>
</evidence>
<feature type="coiled-coil region" evidence="4">
    <location>
        <begin position="418"/>
        <end position="524"/>
    </location>
</feature>
<comment type="subunit">
    <text evidence="2">Heterodimer of SbcC and SbcD.</text>
</comment>
<dbReference type="GO" id="GO:0006302">
    <property type="term" value="P:double-strand break repair"/>
    <property type="evidence" value="ECO:0007669"/>
    <property type="project" value="InterPro"/>
</dbReference>
<proteinExistence type="inferred from homology"/>
<feature type="coiled-coil region" evidence="4">
    <location>
        <begin position="559"/>
        <end position="631"/>
    </location>
</feature>
<evidence type="ECO:0000313" key="7">
    <source>
        <dbReference type="Proteomes" id="UP001269400"/>
    </source>
</evidence>
<sequence>MLITKLQGEFVRQYPSILVNFPEEGLMNINGPNGAGKTTILTLIELALFGNISGIKASEIKYDQAKKSQKWWIELTFLKDGNEYCVHRHETTAKANLSVNGKVLITGGQSEVTDHIVNRILRMDQTSFTNAFYARQDDFDNLIKLSPEKRKKEISRLLKIDKIDDAIKKVRSDKNQLITIIDEQERHIKNPSEFDEANCALKESLATTNSNLTMQEQIVKEREISYKYLLEHKNILDNNYEKHQELLSNLKEKTQERKYLTEMSLPAVGKELKEIADSKVEFSKMEQDIKKYDVALLKLQGMHEIKLLFVQKTQLIDHIMTLKNRLTAKKDRMDSLKGCILDTNYTEQIQNVIKEVTNLENIILSVDKDLIYFRSELVYVTNQGKHFKEERNSLLNVGQDASCPVCKRAMGEHFHTLTDDYKQKLESLATQHNELVKEIETREEKKQDMFKKINSLKLTRENLENESRKFDKLQDEFRMLQQDFQNEKQDYLNVEKQLNNFKDIRFDEEEFKLLSIQVEKLQKKKDRFSILSSLMAKEPGLLQQEKEIHNKIKLISDDIHRVESSLEKLKFNLEEYRSHQHKINKEVELLRAAEKELSVVKEEKKNVEVRMEHLEKDRNENQIKIKDMEERKRKLAYLIKTEEVFKNYKIDRMSKVRPRLESIMQDLLSFITDGKYDLVQLDDHYNVFVYRNGIKKPFHLFSGGEQKLIALCMRLAISRILTSQGEHKNFDYLALDEVLGSMDEGRQETIIDALRKLTGVFKQIFMITHNSNIKDLFDYTLQVEQNLDLSSRVYWTSDIVESI</sequence>
<evidence type="ECO:0000256" key="1">
    <source>
        <dbReference type="ARBA" id="ARBA00006930"/>
    </source>
</evidence>
<dbReference type="GO" id="GO:0016887">
    <property type="term" value="F:ATP hydrolysis activity"/>
    <property type="evidence" value="ECO:0007669"/>
    <property type="project" value="InterPro"/>
</dbReference>
<organism evidence="6 7">
    <name type="scientific">Priestia aryabhattai</name>
    <name type="common">Bacillus aryabhattai</name>
    <dbReference type="NCBI Taxonomy" id="412384"/>
    <lineage>
        <taxon>Bacteria</taxon>
        <taxon>Bacillati</taxon>
        <taxon>Bacillota</taxon>
        <taxon>Bacilli</taxon>
        <taxon>Bacillales</taxon>
        <taxon>Bacillaceae</taxon>
        <taxon>Priestia</taxon>
    </lineage>
</organism>
<dbReference type="InterPro" id="IPR027417">
    <property type="entry name" value="P-loop_NTPase"/>
</dbReference>
<dbReference type="SUPFAM" id="SSF75712">
    <property type="entry name" value="Rad50 coiled-coil Zn hook"/>
    <property type="match status" value="1"/>
</dbReference>
<dbReference type="PANTHER" id="PTHR32114:SF2">
    <property type="entry name" value="ABC TRANSPORTER ABCH.3"/>
    <property type="match status" value="1"/>
</dbReference>
<dbReference type="Proteomes" id="UP001269400">
    <property type="component" value="Unassembled WGS sequence"/>
</dbReference>
<dbReference type="Gene3D" id="1.10.287.510">
    <property type="entry name" value="Helix hairpin bin"/>
    <property type="match status" value="1"/>
</dbReference>
<dbReference type="Pfam" id="PF13558">
    <property type="entry name" value="SbcC_Walker_B"/>
    <property type="match status" value="1"/>
</dbReference>
<evidence type="ECO:0000313" key="6">
    <source>
        <dbReference type="EMBL" id="MDU9693671.1"/>
    </source>
</evidence>
<comment type="caution">
    <text evidence="6">The sequence shown here is derived from an EMBL/GenBank/DDBJ whole genome shotgun (WGS) entry which is preliminary data.</text>
</comment>